<gene>
    <name evidence="2" type="ORF">TSUD_248380</name>
</gene>
<dbReference type="EMBL" id="DF973179">
    <property type="protein sequence ID" value="GAU18137.1"/>
    <property type="molecule type" value="Genomic_DNA"/>
</dbReference>
<accession>A0A2Z6MIJ6</accession>
<sequence>MLISKQGSRAELARKGLRSHMENIFVRESLLVPFDLEIMQMDIWTHRRQLTIDEENEKAEKLKIESQKKEDELKEKKAERQTKEDELKGKEVEVLKKEHDLKEKEVEVLNKEKEVELKEKDGQVGKLTELKRLRKCGSRKLKVRKQQPENKVLEA</sequence>
<proteinExistence type="predicted"/>
<evidence type="ECO:0000313" key="3">
    <source>
        <dbReference type="Proteomes" id="UP000242715"/>
    </source>
</evidence>
<dbReference type="Proteomes" id="UP000242715">
    <property type="component" value="Unassembled WGS sequence"/>
</dbReference>
<keyword evidence="3" id="KW-1185">Reference proteome</keyword>
<feature type="region of interest" description="Disordered" evidence="1">
    <location>
        <begin position="55"/>
        <end position="90"/>
    </location>
</feature>
<feature type="compositionally biased region" description="Basic and acidic residues" evidence="1">
    <location>
        <begin position="58"/>
        <end position="90"/>
    </location>
</feature>
<name>A0A2Z6MIJ6_TRISU</name>
<reference evidence="3" key="1">
    <citation type="journal article" date="2017" name="Front. Plant Sci.">
        <title>Climate Clever Clovers: New Paradigm to Reduce the Environmental Footprint of Ruminants by Breeding Low Methanogenic Forages Utilizing Haplotype Variation.</title>
        <authorList>
            <person name="Kaur P."/>
            <person name="Appels R."/>
            <person name="Bayer P.E."/>
            <person name="Keeble-Gagnere G."/>
            <person name="Wang J."/>
            <person name="Hirakawa H."/>
            <person name="Shirasawa K."/>
            <person name="Vercoe P."/>
            <person name="Stefanova K."/>
            <person name="Durmic Z."/>
            <person name="Nichols P."/>
            <person name="Revell C."/>
            <person name="Isobe S.N."/>
            <person name="Edwards D."/>
            <person name="Erskine W."/>
        </authorList>
    </citation>
    <scope>NUCLEOTIDE SEQUENCE [LARGE SCALE GENOMIC DNA]</scope>
    <source>
        <strain evidence="3">cv. Daliak</strain>
    </source>
</reference>
<organism evidence="2 3">
    <name type="scientific">Trifolium subterraneum</name>
    <name type="common">Subterranean clover</name>
    <dbReference type="NCBI Taxonomy" id="3900"/>
    <lineage>
        <taxon>Eukaryota</taxon>
        <taxon>Viridiplantae</taxon>
        <taxon>Streptophyta</taxon>
        <taxon>Embryophyta</taxon>
        <taxon>Tracheophyta</taxon>
        <taxon>Spermatophyta</taxon>
        <taxon>Magnoliopsida</taxon>
        <taxon>eudicotyledons</taxon>
        <taxon>Gunneridae</taxon>
        <taxon>Pentapetalae</taxon>
        <taxon>rosids</taxon>
        <taxon>fabids</taxon>
        <taxon>Fabales</taxon>
        <taxon>Fabaceae</taxon>
        <taxon>Papilionoideae</taxon>
        <taxon>50 kb inversion clade</taxon>
        <taxon>NPAAA clade</taxon>
        <taxon>Hologalegina</taxon>
        <taxon>IRL clade</taxon>
        <taxon>Trifolieae</taxon>
        <taxon>Trifolium</taxon>
    </lineage>
</organism>
<dbReference type="AlphaFoldDB" id="A0A2Z6MIJ6"/>
<protein>
    <submittedName>
        <fullName evidence="2">Uncharacterized protein</fullName>
    </submittedName>
</protein>
<evidence type="ECO:0000256" key="1">
    <source>
        <dbReference type="SAM" id="MobiDB-lite"/>
    </source>
</evidence>
<evidence type="ECO:0000313" key="2">
    <source>
        <dbReference type="EMBL" id="GAU18137.1"/>
    </source>
</evidence>